<keyword evidence="3" id="KW-1185">Reference proteome</keyword>
<dbReference type="EMBL" id="GL732525">
    <property type="protein sequence ID" value="EFX88704.1"/>
    <property type="molecule type" value="Genomic_DNA"/>
</dbReference>
<feature type="region of interest" description="Disordered" evidence="1">
    <location>
        <begin position="135"/>
        <end position="168"/>
    </location>
</feature>
<dbReference type="InParanoid" id="E9FUD1"/>
<accession>E9FUD1</accession>
<feature type="compositionally biased region" description="Basic and acidic residues" evidence="1">
    <location>
        <begin position="136"/>
        <end position="157"/>
    </location>
</feature>
<dbReference type="AlphaFoldDB" id="E9FUD1"/>
<dbReference type="KEGG" id="dpx:DAPPUDRAFT_234018"/>
<proteinExistence type="predicted"/>
<organism evidence="2 3">
    <name type="scientific">Daphnia pulex</name>
    <name type="common">Water flea</name>
    <dbReference type="NCBI Taxonomy" id="6669"/>
    <lineage>
        <taxon>Eukaryota</taxon>
        <taxon>Metazoa</taxon>
        <taxon>Ecdysozoa</taxon>
        <taxon>Arthropoda</taxon>
        <taxon>Crustacea</taxon>
        <taxon>Branchiopoda</taxon>
        <taxon>Diplostraca</taxon>
        <taxon>Cladocera</taxon>
        <taxon>Anomopoda</taxon>
        <taxon>Daphniidae</taxon>
        <taxon>Daphnia</taxon>
    </lineage>
</organism>
<evidence type="ECO:0000313" key="3">
    <source>
        <dbReference type="Proteomes" id="UP000000305"/>
    </source>
</evidence>
<reference evidence="2 3" key="1">
    <citation type="journal article" date="2011" name="Science">
        <title>The ecoresponsive genome of Daphnia pulex.</title>
        <authorList>
            <person name="Colbourne J.K."/>
            <person name="Pfrender M.E."/>
            <person name="Gilbert D."/>
            <person name="Thomas W.K."/>
            <person name="Tucker A."/>
            <person name="Oakley T.H."/>
            <person name="Tokishita S."/>
            <person name="Aerts A."/>
            <person name="Arnold G.J."/>
            <person name="Basu M.K."/>
            <person name="Bauer D.J."/>
            <person name="Caceres C.E."/>
            <person name="Carmel L."/>
            <person name="Casola C."/>
            <person name="Choi J.H."/>
            <person name="Detter J.C."/>
            <person name="Dong Q."/>
            <person name="Dusheyko S."/>
            <person name="Eads B.D."/>
            <person name="Frohlich T."/>
            <person name="Geiler-Samerotte K.A."/>
            <person name="Gerlach D."/>
            <person name="Hatcher P."/>
            <person name="Jogdeo S."/>
            <person name="Krijgsveld J."/>
            <person name="Kriventseva E.V."/>
            <person name="Kultz D."/>
            <person name="Laforsch C."/>
            <person name="Lindquist E."/>
            <person name="Lopez J."/>
            <person name="Manak J.R."/>
            <person name="Muller J."/>
            <person name="Pangilinan J."/>
            <person name="Patwardhan R.P."/>
            <person name="Pitluck S."/>
            <person name="Pritham E.J."/>
            <person name="Rechtsteiner A."/>
            <person name="Rho M."/>
            <person name="Rogozin I.B."/>
            <person name="Sakarya O."/>
            <person name="Salamov A."/>
            <person name="Schaack S."/>
            <person name="Shapiro H."/>
            <person name="Shiga Y."/>
            <person name="Skalitzky C."/>
            <person name="Smith Z."/>
            <person name="Souvorov A."/>
            <person name="Sung W."/>
            <person name="Tang Z."/>
            <person name="Tsuchiya D."/>
            <person name="Tu H."/>
            <person name="Vos H."/>
            <person name="Wang M."/>
            <person name="Wolf Y.I."/>
            <person name="Yamagata H."/>
            <person name="Yamada T."/>
            <person name="Ye Y."/>
            <person name="Shaw J.R."/>
            <person name="Andrews J."/>
            <person name="Crease T.J."/>
            <person name="Tang H."/>
            <person name="Lucas S.M."/>
            <person name="Robertson H.M."/>
            <person name="Bork P."/>
            <person name="Koonin E.V."/>
            <person name="Zdobnov E.M."/>
            <person name="Grigoriev I.V."/>
            <person name="Lynch M."/>
            <person name="Boore J.L."/>
        </authorList>
    </citation>
    <scope>NUCLEOTIDE SEQUENCE [LARGE SCALE GENOMIC DNA]</scope>
</reference>
<dbReference type="HOGENOM" id="CLU_1588177_0_0_1"/>
<protein>
    <submittedName>
        <fullName evidence="2">Uncharacterized protein</fullName>
    </submittedName>
</protein>
<sequence length="168" mass="19898">MEYGEQSGFRSTRHRWWRLIPGDGMKEGEQSNRLVVPTYHNKNKYTAVAVGALTEKEEEEEKEEEKFVLWNRRRPAELSHRAFIGRLIVSPPPRLYKSQSSSYMASPVSSRLTKITEEQYGRVYRKYPGQTIQLIPDKRSRLERSREDEEELQDRPPQHSFLVEMENK</sequence>
<name>E9FUD1_DAPPU</name>
<evidence type="ECO:0000313" key="2">
    <source>
        <dbReference type="EMBL" id="EFX88704.1"/>
    </source>
</evidence>
<evidence type="ECO:0000256" key="1">
    <source>
        <dbReference type="SAM" id="MobiDB-lite"/>
    </source>
</evidence>
<gene>
    <name evidence="2" type="ORF">DAPPUDRAFT_234018</name>
</gene>
<dbReference type="Proteomes" id="UP000000305">
    <property type="component" value="Unassembled WGS sequence"/>
</dbReference>